<organism evidence="3 4">
    <name type="scientific">Bacteroides fragilis str. 2-F-2 #4</name>
    <dbReference type="NCBI Taxonomy" id="1339280"/>
    <lineage>
        <taxon>Bacteria</taxon>
        <taxon>Pseudomonadati</taxon>
        <taxon>Bacteroidota</taxon>
        <taxon>Bacteroidia</taxon>
        <taxon>Bacteroidales</taxon>
        <taxon>Bacteroidaceae</taxon>
        <taxon>Bacteroides</taxon>
    </lineage>
</organism>
<dbReference type="InterPro" id="IPR001296">
    <property type="entry name" value="Glyco_trans_1"/>
</dbReference>
<name>A0A015YBQ3_BACFG</name>
<gene>
    <name evidence="3" type="ORF">M076_2923</name>
</gene>
<dbReference type="AlphaFoldDB" id="A0A015YBQ3"/>
<protein>
    <submittedName>
        <fullName evidence="3">Glycosyl transferases group 1 family protein</fullName>
    </submittedName>
</protein>
<dbReference type="EMBL" id="JGDM01000071">
    <property type="protein sequence ID" value="EXZ43890.1"/>
    <property type="molecule type" value="Genomic_DNA"/>
</dbReference>
<dbReference type="PATRIC" id="fig|1339280.3.peg.2789"/>
<dbReference type="GO" id="GO:0016757">
    <property type="term" value="F:glycosyltransferase activity"/>
    <property type="evidence" value="ECO:0007669"/>
    <property type="project" value="InterPro"/>
</dbReference>
<dbReference type="InterPro" id="IPR028098">
    <property type="entry name" value="Glyco_trans_4-like_N"/>
</dbReference>
<dbReference type="Pfam" id="PF00534">
    <property type="entry name" value="Glycos_transf_1"/>
    <property type="match status" value="1"/>
</dbReference>
<keyword evidence="3" id="KW-0808">Transferase</keyword>
<dbReference type="CDD" id="cd03801">
    <property type="entry name" value="GT4_PimA-like"/>
    <property type="match status" value="1"/>
</dbReference>
<feature type="domain" description="Glycosyltransferase subfamily 4-like N-terminal" evidence="2">
    <location>
        <begin position="17"/>
        <end position="173"/>
    </location>
</feature>
<evidence type="ECO:0000313" key="3">
    <source>
        <dbReference type="EMBL" id="EXZ43890.1"/>
    </source>
</evidence>
<evidence type="ECO:0000313" key="4">
    <source>
        <dbReference type="Proteomes" id="UP000022272"/>
    </source>
</evidence>
<sequence>MKNILITFLFKEGAGPVFTLEMARGLALNGCNIYVILSHKISNRIDWETEKLFKEVYFIDTGTRKTAIQASFKFFLKEKFKIKSKYKSLQFDYAISTFYHPWASSVLKCVKAKRITICHDPIHHSGVKTLEKILTFHYIKSSDEIIVLTRSFIPLVSKNFGFSEKHIHYMPHGRMSEYRKKETFLPSDHNYMNEETINFLFFGRIEKYKGIQLLAKAYKELVQTPHLDITLTIAGSGNFAEYIEEFRNIPNVTVINRYIPDNEIGQYFSIPNTIVVLPYIDASQSGVIPIALEYNTPIIASETGGLKEQLNNGEIGIFCKVNDINSLKEKMAWCIHNPGKLKEERKKMASYLHELDWEVITRIIINI</sequence>
<evidence type="ECO:0000259" key="2">
    <source>
        <dbReference type="Pfam" id="PF13439"/>
    </source>
</evidence>
<dbReference type="PANTHER" id="PTHR12526:SF634">
    <property type="entry name" value="BLL3361 PROTEIN"/>
    <property type="match status" value="1"/>
</dbReference>
<accession>A0A015YBQ3</accession>
<comment type="caution">
    <text evidence="3">The sequence shown here is derived from an EMBL/GenBank/DDBJ whole genome shotgun (WGS) entry which is preliminary data.</text>
</comment>
<dbReference type="Proteomes" id="UP000022272">
    <property type="component" value="Unassembled WGS sequence"/>
</dbReference>
<dbReference type="Pfam" id="PF13439">
    <property type="entry name" value="Glyco_transf_4"/>
    <property type="match status" value="1"/>
</dbReference>
<dbReference type="SUPFAM" id="SSF53756">
    <property type="entry name" value="UDP-Glycosyltransferase/glycogen phosphorylase"/>
    <property type="match status" value="1"/>
</dbReference>
<reference evidence="3 4" key="1">
    <citation type="submission" date="2014-02" db="EMBL/GenBank/DDBJ databases">
        <authorList>
            <person name="Sears C."/>
            <person name="Carroll K."/>
            <person name="Sack B.R."/>
            <person name="Qadri F."/>
            <person name="Myers L.L."/>
            <person name="Chung G.-T."/>
            <person name="Escheverria P."/>
            <person name="Fraser C.M."/>
            <person name="Sadzewicz L."/>
            <person name="Shefchek K.A."/>
            <person name="Tallon L."/>
            <person name="Das S.P."/>
            <person name="Daugherty S."/>
            <person name="Mongodin E.F."/>
        </authorList>
    </citation>
    <scope>NUCLEOTIDE SEQUENCE [LARGE SCALE GENOMIC DNA]</scope>
    <source>
        <strain evidence="3 4">2-F-2 #4</strain>
    </source>
</reference>
<proteinExistence type="predicted"/>
<evidence type="ECO:0000259" key="1">
    <source>
        <dbReference type="Pfam" id="PF00534"/>
    </source>
</evidence>
<feature type="domain" description="Glycosyl transferase family 1" evidence="1">
    <location>
        <begin position="193"/>
        <end position="350"/>
    </location>
</feature>
<dbReference type="RefSeq" id="WP_005798556.1">
    <property type="nucleotide sequence ID" value="NZ_JGDM01000071.1"/>
</dbReference>
<dbReference type="PANTHER" id="PTHR12526">
    <property type="entry name" value="GLYCOSYLTRANSFERASE"/>
    <property type="match status" value="1"/>
</dbReference>
<dbReference type="Gene3D" id="3.40.50.2000">
    <property type="entry name" value="Glycogen Phosphorylase B"/>
    <property type="match status" value="2"/>
</dbReference>